<feature type="compositionally biased region" description="Acidic residues" evidence="1">
    <location>
        <begin position="401"/>
        <end position="411"/>
    </location>
</feature>
<protein>
    <submittedName>
        <fullName evidence="2">Uncharacterized protein</fullName>
    </submittedName>
</protein>
<feature type="compositionally biased region" description="Polar residues" evidence="1">
    <location>
        <begin position="429"/>
        <end position="438"/>
    </location>
</feature>
<comment type="caution">
    <text evidence="2">The sequence shown here is derived from an EMBL/GenBank/DDBJ whole genome shotgun (WGS) entry which is preliminary data.</text>
</comment>
<accession>A0A139GXR1</accession>
<gene>
    <name evidence="2" type="ORF">AC578_5850</name>
</gene>
<feature type="region of interest" description="Disordered" evidence="1">
    <location>
        <begin position="736"/>
        <end position="759"/>
    </location>
</feature>
<name>A0A139GXR1_9PEZI</name>
<dbReference type="AlphaFoldDB" id="A0A139GXR1"/>
<sequence length="943" mass="103658">MAKAAGWGTPALNTRKAGNSSQSNDQPPNNKTAGGAAEDANASPSQKRTQATAAGLNELADKCAQVGDDATTDHKVAILERYRRYWQQNAIEPFYTRSTVEAFVHTRKSMHNGAQVSLAARLEALLAEVLATKERRIRSHFEAVYEVTWDKTLSTSTSSRTGARGIGEDWTKLKIWAIFGRQGCFSYRFLKAVRGMADAAEGMLPWEAVMALLLDLRHVRRAGLPVGGRVEKKKGRAGFGRGVRCKDDWSTCEVQWLTEWLQDENVGDVRVEWRLFLQAVRTHGLKGVPMTLLLNKQTRPGVEDNDNDEATFAHEQGGDEEEGEGEEDEGEDEEEDEEEGVQEESEKDDGDDAGAGAGAETQAECERETEIGRGRDHVSRISGRSDSGSSTRRHSIRGAFVEEEGEGEGEGPSEGPSFDDFNGPHFNFDHQNSPTSLFGTPARNHRGRTRTRESSPLPFLPGLSVRETPNTTTTTTTTIPPAAASAAAMKRARRNSQEQDMGPKPTKQAKLVDTRDVDAWQVDQRASRIWLHTIAAASPDLHLLHIDTHTPQPASAPPPRPLSVGDKYCIVFSRPPPPDQGTIAGSAGAASSASFPSHAVVFLRLSPVDDRLLVLWACIPRHANSQPVHDLWRQLLQRLPRIVDLSDYTAALQSVPFSQHQRDAASEPATHSTSRLQVDLHAPCLPQNMPLDSITTAVAGCYCIEQPRSSHLLDFAPRIWSHAICLASRQAAKSAAHEEDGAANGEDNGSSAPALDESLPPELMLEDVQQILGRRESCPSTSRKSHVLLHPLLAFKQSQEALTQARALAQRCRSNCIVIVNLLDFILPRLNREDGDVADKEELAERLNTLNTLIDQFQSKSNVTKMERTFLQTWQAEAAEVRGRIGNSEASAEVCDAGLVQILLGQMTKLFGHYALRELQYGEQQHEMEQALNRMSRLSTSNA</sequence>
<dbReference type="Proteomes" id="UP000070133">
    <property type="component" value="Unassembled WGS sequence"/>
</dbReference>
<feature type="compositionally biased region" description="Acidic residues" evidence="1">
    <location>
        <begin position="318"/>
        <end position="352"/>
    </location>
</feature>
<reference evidence="2 3" key="1">
    <citation type="submission" date="2015-07" db="EMBL/GenBank/DDBJ databases">
        <title>Comparative genomics of the Sigatoka disease complex on banana suggests a link between parallel evolutionary changes in Pseudocercospora fijiensis and Pseudocercospora eumusae and increased virulence on the banana host.</title>
        <authorList>
            <person name="Chang T.-C."/>
            <person name="Salvucci A."/>
            <person name="Crous P.W."/>
            <person name="Stergiopoulos I."/>
        </authorList>
    </citation>
    <scope>NUCLEOTIDE SEQUENCE [LARGE SCALE GENOMIC DNA]</scope>
    <source>
        <strain evidence="2 3">CBS 114824</strain>
    </source>
</reference>
<keyword evidence="3" id="KW-1185">Reference proteome</keyword>
<feature type="compositionally biased region" description="Low complexity" evidence="1">
    <location>
        <begin position="19"/>
        <end position="30"/>
    </location>
</feature>
<feature type="compositionally biased region" description="Polar residues" evidence="1">
    <location>
        <begin position="42"/>
        <end position="52"/>
    </location>
</feature>
<dbReference type="EMBL" id="LFZN01000243">
    <property type="protein sequence ID" value="KXS94970.1"/>
    <property type="molecule type" value="Genomic_DNA"/>
</dbReference>
<evidence type="ECO:0000256" key="1">
    <source>
        <dbReference type="SAM" id="MobiDB-lite"/>
    </source>
</evidence>
<proteinExistence type="predicted"/>
<feature type="region of interest" description="Disordered" evidence="1">
    <location>
        <begin position="298"/>
        <end position="510"/>
    </location>
</feature>
<feature type="compositionally biased region" description="Basic and acidic residues" evidence="1">
    <location>
        <begin position="364"/>
        <end position="379"/>
    </location>
</feature>
<evidence type="ECO:0000313" key="3">
    <source>
        <dbReference type="Proteomes" id="UP000070133"/>
    </source>
</evidence>
<feature type="compositionally biased region" description="Low complexity" evidence="1">
    <location>
        <begin position="380"/>
        <end position="390"/>
    </location>
</feature>
<organism evidence="2 3">
    <name type="scientific">Pseudocercospora eumusae</name>
    <dbReference type="NCBI Taxonomy" id="321146"/>
    <lineage>
        <taxon>Eukaryota</taxon>
        <taxon>Fungi</taxon>
        <taxon>Dikarya</taxon>
        <taxon>Ascomycota</taxon>
        <taxon>Pezizomycotina</taxon>
        <taxon>Dothideomycetes</taxon>
        <taxon>Dothideomycetidae</taxon>
        <taxon>Mycosphaerellales</taxon>
        <taxon>Mycosphaerellaceae</taxon>
        <taxon>Pseudocercospora</taxon>
    </lineage>
</organism>
<feature type="compositionally biased region" description="Low complexity" evidence="1">
    <location>
        <begin position="468"/>
        <end position="488"/>
    </location>
</feature>
<feature type="region of interest" description="Disordered" evidence="1">
    <location>
        <begin position="1"/>
        <end position="52"/>
    </location>
</feature>
<evidence type="ECO:0000313" key="2">
    <source>
        <dbReference type="EMBL" id="KXS94970.1"/>
    </source>
</evidence>